<dbReference type="Pfam" id="PF00082">
    <property type="entry name" value="Peptidase_S8"/>
    <property type="match status" value="1"/>
</dbReference>
<dbReference type="Pfam" id="PF09286">
    <property type="entry name" value="Pro-kuma_activ"/>
    <property type="match status" value="1"/>
</dbReference>
<keyword evidence="2" id="KW-0645">Protease</keyword>
<evidence type="ECO:0000259" key="9">
    <source>
        <dbReference type="PROSITE" id="PS51695"/>
    </source>
</evidence>
<evidence type="ECO:0000256" key="1">
    <source>
        <dbReference type="ARBA" id="ARBA00001913"/>
    </source>
</evidence>
<evidence type="ECO:0000256" key="3">
    <source>
        <dbReference type="ARBA" id="ARBA00022723"/>
    </source>
</evidence>
<name>C7LZ48_ACIFD</name>
<protein>
    <submittedName>
        <fullName evidence="10">Peptidase S53 propeptide</fullName>
    </submittedName>
</protein>
<dbReference type="SMART" id="SM00944">
    <property type="entry name" value="Pro-kuma_activ"/>
    <property type="match status" value="1"/>
</dbReference>
<evidence type="ECO:0000256" key="6">
    <source>
        <dbReference type="ARBA" id="ARBA00022837"/>
    </source>
</evidence>
<keyword evidence="11" id="KW-1185">Reference proteome</keyword>
<dbReference type="Proteomes" id="UP000000771">
    <property type="component" value="Chromosome"/>
</dbReference>
<dbReference type="Gene3D" id="3.40.50.200">
    <property type="entry name" value="Peptidase S8/S53 domain"/>
    <property type="match status" value="1"/>
</dbReference>
<dbReference type="CDD" id="cd04056">
    <property type="entry name" value="Peptidases_S53"/>
    <property type="match status" value="1"/>
</dbReference>
<feature type="region of interest" description="Disordered" evidence="8">
    <location>
        <begin position="1"/>
        <end position="25"/>
    </location>
</feature>
<evidence type="ECO:0000256" key="4">
    <source>
        <dbReference type="ARBA" id="ARBA00022801"/>
    </source>
</evidence>
<dbReference type="InterPro" id="IPR050819">
    <property type="entry name" value="Tripeptidyl-peptidase_I"/>
</dbReference>
<sequence>MAPEERRTLPGSAMPRPAGAQVLGQIPDDERVEVTVVLQPRAPLPEPGPTPMSRAELADLRSPPEGALEAIARYVAGQGLEVIAADAPRRRIVLAGSAARIAALFGISFVRLQLEGRRYRTYEGEISLPAELAPLVVAVLGLDTRPFARSHRRPAVAPNAPTTAPTVARAYDFPTAYDGRGTTIGFIELGGGFQESDLVRYCEGLGLSTPQVSVVGVDGARNAPTGDPNGPDAEVMLDLEVATGVANGADLVLYMAANTDAAFYSAIATALRDATHAPVAISISWGAPEESYPATTIAAFESVLEEAVHVGVTVLVAAGDQGSTDGVDDGRAHVDYPAASPYVLACGGTRLDLDGTTIVAETVWNDLPNGGATGGGISALFPVPSWQAGIAMPPSANPGAGPGRGVPDVAGNADPDTGYRIVVDGVATVVGGTSAVAPLWAGLVARCHQAGARGGFWNPLLYAARGSSAFHEITVGSNGAYDAGPIWNACCGLGSPNGTAILQTLRA</sequence>
<dbReference type="InterPro" id="IPR015366">
    <property type="entry name" value="S53_propep"/>
</dbReference>
<dbReference type="KEGG" id="afo:Afer_1071"/>
<feature type="domain" description="Peptidase S53" evidence="9">
    <location>
        <begin position="162"/>
        <end position="507"/>
    </location>
</feature>
<proteinExistence type="predicted"/>
<dbReference type="InterPro" id="IPR030400">
    <property type="entry name" value="Sedolisin_dom"/>
</dbReference>
<dbReference type="InterPro" id="IPR036852">
    <property type="entry name" value="Peptidase_S8/S53_dom_sf"/>
</dbReference>
<evidence type="ECO:0000256" key="5">
    <source>
        <dbReference type="ARBA" id="ARBA00022825"/>
    </source>
</evidence>
<evidence type="ECO:0000256" key="8">
    <source>
        <dbReference type="SAM" id="MobiDB-lite"/>
    </source>
</evidence>
<dbReference type="CDD" id="cd11377">
    <property type="entry name" value="Pro-peptidase_S53"/>
    <property type="match status" value="1"/>
</dbReference>
<keyword evidence="5" id="KW-0720">Serine protease</keyword>
<dbReference type="eggNOG" id="COG4934">
    <property type="taxonomic scope" value="Bacteria"/>
</dbReference>
<dbReference type="PROSITE" id="PS51695">
    <property type="entry name" value="SEDOLISIN"/>
    <property type="match status" value="1"/>
</dbReference>
<dbReference type="AlphaFoldDB" id="C7LZ48"/>
<dbReference type="InterPro" id="IPR000209">
    <property type="entry name" value="Peptidase_S8/S53_dom"/>
</dbReference>
<dbReference type="SUPFAM" id="SSF52743">
    <property type="entry name" value="Subtilisin-like"/>
    <property type="match status" value="1"/>
</dbReference>
<dbReference type="HOGENOM" id="CLU_012501_0_1_11"/>
<gene>
    <name evidence="10" type="ordered locus">Afer_1071</name>
</gene>
<dbReference type="GO" id="GO:0006508">
    <property type="term" value="P:proteolysis"/>
    <property type="evidence" value="ECO:0007669"/>
    <property type="project" value="UniProtKB-KW"/>
</dbReference>
<dbReference type="OrthoDB" id="3480681at2"/>
<dbReference type="GO" id="GO:0004252">
    <property type="term" value="F:serine-type endopeptidase activity"/>
    <property type="evidence" value="ECO:0007669"/>
    <property type="project" value="InterPro"/>
</dbReference>
<keyword evidence="6" id="KW-0106">Calcium</keyword>
<reference evidence="10 11" key="1">
    <citation type="journal article" date="2009" name="Stand. Genomic Sci.">
        <title>Complete genome sequence of Acidimicrobium ferrooxidans type strain (ICP).</title>
        <authorList>
            <person name="Clum A."/>
            <person name="Nolan M."/>
            <person name="Lang E."/>
            <person name="Glavina Del Rio T."/>
            <person name="Tice H."/>
            <person name="Copeland A."/>
            <person name="Cheng J.F."/>
            <person name="Lucas S."/>
            <person name="Chen F."/>
            <person name="Bruce D."/>
            <person name="Goodwin L."/>
            <person name="Pitluck S."/>
            <person name="Ivanova N."/>
            <person name="Mavrommatis K."/>
            <person name="Mikhailova N."/>
            <person name="Pati A."/>
            <person name="Chen A."/>
            <person name="Palaniappan K."/>
            <person name="Goker M."/>
            <person name="Spring S."/>
            <person name="Land M."/>
            <person name="Hauser L."/>
            <person name="Chang Y.J."/>
            <person name="Jeffries C.C."/>
            <person name="Chain P."/>
            <person name="Bristow J."/>
            <person name="Eisen J.A."/>
            <person name="Markowitz V."/>
            <person name="Hugenholtz P."/>
            <person name="Kyrpides N.C."/>
            <person name="Klenk H.P."/>
            <person name="Lapidus A."/>
        </authorList>
    </citation>
    <scope>NUCLEOTIDE SEQUENCE [LARGE SCALE GENOMIC DNA]</scope>
    <source>
        <strain evidence="11">DSM 10331 / JCM 15462 / NBRC 103882 / ICP</strain>
    </source>
</reference>
<keyword evidence="7" id="KW-0865">Zymogen</keyword>
<keyword evidence="4" id="KW-0378">Hydrolase</keyword>
<dbReference type="SUPFAM" id="SSF54897">
    <property type="entry name" value="Protease propeptides/inhibitors"/>
    <property type="match status" value="1"/>
</dbReference>
<evidence type="ECO:0000313" key="11">
    <source>
        <dbReference type="Proteomes" id="UP000000771"/>
    </source>
</evidence>
<evidence type="ECO:0000256" key="2">
    <source>
        <dbReference type="ARBA" id="ARBA00022670"/>
    </source>
</evidence>
<dbReference type="GO" id="GO:0008240">
    <property type="term" value="F:tripeptidyl-peptidase activity"/>
    <property type="evidence" value="ECO:0007669"/>
    <property type="project" value="TreeGrafter"/>
</dbReference>
<evidence type="ECO:0000313" key="10">
    <source>
        <dbReference type="EMBL" id="ACU54006.1"/>
    </source>
</evidence>
<dbReference type="EMBL" id="CP001631">
    <property type="protein sequence ID" value="ACU54006.1"/>
    <property type="molecule type" value="Genomic_DNA"/>
</dbReference>
<organism evidence="10 11">
    <name type="scientific">Acidimicrobium ferrooxidans (strain DSM 10331 / JCM 15462 / NBRC 103882 / ICP)</name>
    <dbReference type="NCBI Taxonomy" id="525909"/>
    <lineage>
        <taxon>Bacteria</taxon>
        <taxon>Bacillati</taxon>
        <taxon>Actinomycetota</taxon>
        <taxon>Acidimicrobiia</taxon>
        <taxon>Acidimicrobiales</taxon>
        <taxon>Acidimicrobiaceae</taxon>
        <taxon>Acidimicrobium</taxon>
    </lineage>
</organism>
<dbReference type="MEROPS" id="S53.004"/>
<dbReference type="PANTHER" id="PTHR14218">
    <property type="entry name" value="PROTEASE S8 TRIPEPTIDYL PEPTIDASE I CLN2"/>
    <property type="match status" value="1"/>
</dbReference>
<dbReference type="GO" id="GO:0046872">
    <property type="term" value="F:metal ion binding"/>
    <property type="evidence" value="ECO:0007669"/>
    <property type="project" value="UniProtKB-KW"/>
</dbReference>
<accession>C7LZ48</accession>
<evidence type="ECO:0000256" key="7">
    <source>
        <dbReference type="ARBA" id="ARBA00023145"/>
    </source>
</evidence>
<dbReference type="STRING" id="525909.Afer_1071"/>
<comment type="cofactor">
    <cofactor evidence="1">
        <name>Ca(2+)</name>
        <dbReference type="ChEBI" id="CHEBI:29108"/>
    </cofactor>
</comment>
<dbReference type="PANTHER" id="PTHR14218:SF15">
    <property type="entry name" value="TRIPEPTIDYL-PEPTIDASE 1"/>
    <property type="match status" value="1"/>
</dbReference>
<keyword evidence="3" id="KW-0479">Metal-binding</keyword>
<dbReference type="RefSeq" id="WP_015798492.1">
    <property type="nucleotide sequence ID" value="NC_013124.1"/>
</dbReference>